<dbReference type="SUPFAM" id="SSF54637">
    <property type="entry name" value="Thioesterase/thiol ester dehydrase-isomerase"/>
    <property type="match status" value="1"/>
</dbReference>
<dbReference type="GO" id="GO:0047617">
    <property type="term" value="F:fatty acyl-CoA hydrolase activity"/>
    <property type="evidence" value="ECO:0007669"/>
    <property type="project" value="TreeGrafter"/>
</dbReference>
<dbReference type="NCBIfam" id="TIGR00051">
    <property type="entry name" value="YbgC/FadM family acyl-CoA thioesterase"/>
    <property type="match status" value="1"/>
</dbReference>
<dbReference type="eggNOG" id="COG0824">
    <property type="taxonomic scope" value="Bacteria"/>
</dbReference>
<name>F1ZBX8_9SPHN</name>
<dbReference type="CDD" id="cd00586">
    <property type="entry name" value="4HBT"/>
    <property type="match status" value="1"/>
</dbReference>
<dbReference type="RefSeq" id="WP_008070605.1">
    <property type="nucleotide sequence ID" value="NZ_AQWK01000007.1"/>
</dbReference>
<dbReference type="InterPro" id="IPR006683">
    <property type="entry name" value="Thioestr_dom"/>
</dbReference>
<proteinExistence type="inferred from homology"/>
<dbReference type="InterPro" id="IPR006684">
    <property type="entry name" value="YbgC/YbaW"/>
</dbReference>
<organism evidence="4 5">
    <name type="scientific">Novosphingobium nitrogenifigens DSM 19370</name>
    <dbReference type="NCBI Taxonomy" id="983920"/>
    <lineage>
        <taxon>Bacteria</taxon>
        <taxon>Pseudomonadati</taxon>
        <taxon>Pseudomonadota</taxon>
        <taxon>Alphaproteobacteria</taxon>
        <taxon>Sphingomonadales</taxon>
        <taxon>Sphingomonadaceae</taxon>
        <taxon>Novosphingobium</taxon>
    </lineage>
</organism>
<evidence type="ECO:0000313" key="4">
    <source>
        <dbReference type="EMBL" id="EGD57946.1"/>
    </source>
</evidence>
<evidence type="ECO:0000256" key="1">
    <source>
        <dbReference type="ARBA" id="ARBA00005953"/>
    </source>
</evidence>
<dbReference type="HOGENOM" id="CLU_101141_7_0_5"/>
<protein>
    <submittedName>
        <fullName evidence="4">4-hydroxybenzoyl-CoA thioesterase</fullName>
    </submittedName>
</protein>
<keyword evidence="2" id="KW-0378">Hydrolase</keyword>
<dbReference type="PIRSF" id="PIRSF003230">
    <property type="entry name" value="YbgC"/>
    <property type="match status" value="1"/>
</dbReference>
<dbReference type="PANTHER" id="PTHR31793:SF37">
    <property type="entry name" value="ACYL-COA THIOESTER HYDROLASE YBGC"/>
    <property type="match status" value="1"/>
</dbReference>
<evidence type="ECO:0000256" key="2">
    <source>
        <dbReference type="ARBA" id="ARBA00022801"/>
    </source>
</evidence>
<sequence>MVSPEPPSGRFDGACHLFPVRVYFEDTDLSGVVYHANYLRWFERARSDLLRCLSIDQRAAHEAGEGAYAVTEVALRYLRPARLDDAVVIVTRVGDLSPATCRLEQEARRGDDLLCSASVRVAFVAPNGRPRRQPPAWMEAFRAVIAPPTTPLETE</sequence>
<dbReference type="FunCoup" id="F1ZBX8">
    <property type="interactions" value="177"/>
</dbReference>
<comment type="caution">
    <text evidence="4">The sequence shown here is derived from an EMBL/GenBank/DDBJ whole genome shotgun (WGS) entry which is preliminary data.</text>
</comment>
<dbReference type="InterPro" id="IPR050563">
    <property type="entry name" value="4-hydroxybenzoyl-CoA_TE"/>
</dbReference>
<reference evidence="4 5" key="1">
    <citation type="journal article" date="2012" name="J. Bacteriol.">
        <title>Draft Genome Sequence of Novosphingobium nitrogenifigens Y88T.</title>
        <authorList>
            <person name="Strabala T.J."/>
            <person name="Macdonald L."/>
            <person name="Liu V."/>
            <person name="Smit A.M."/>
        </authorList>
    </citation>
    <scope>NUCLEOTIDE SEQUENCE [LARGE SCALE GENOMIC DNA]</scope>
    <source>
        <strain evidence="4 5">DSM 19370</strain>
    </source>
</reference>
<dbReference type="EMBL" id="AEWJ01000051">
    <property type="protein sequence ID" value="EGD57946.1"/>
    <property type="molecule type" value="Genomic_DNA"/>
</dbReference>
<dbReference type="Proteomes" id="UP000004728">
    <property type="component" value="Unassembled WGS sequence"/>
</dbReference>
<gene>
    <name evidence="4" type="ORF">Y88_3276</name>
</gene>
<feature type="domain" description="Thioesterase" evidence="3">
    <location>
        <begin position="31"/>
        <end position="115"/>
    </location>
</feature>
<keyword evidence="5" id="KW-1185">Reference proteome</keyword>
<evidence type="ECO:0000313" key="5">
    <source>
        <dbReference type="Proteomes" id="UP000004728"/>
    </source>
</evidence>
<dbReference type="PANTHER" id="PTHR31793">
    <property type="entry name" value="4-HYDROXYBENZOYL-COA THIOESTERASE FAMILY MEMBER"/>
    <property type="match status" value="1"/>
</dbReference>
<comment type="similarity">
    <text evidence="1">Belongs to the 4-hydroxybenzoyl-CoA thioesterase family.</text>
</comment>
<dbReference type="InterPro" id="IPR029069">
    <property type="entry name" value="HotDog_dom_sf"/>
</dbReference>
<dbReference type="FunFam" id="3.10.129.10:FF:000004">
    <property type="entry name" value="Tol-pal system-associated acyl-CoA thioesterase"/>
    <property type="match status" value="1"/>
</dbReference>
<dbReference type="InParanoid" id="F1ZBX8"/>
<accession>F1ZBX8</accession>
<evidence type="ECO:0000259" key="3">
    <source>
        <dbReference type="Pfam" id="PF03061"/>
    </source>
</evidence>
<dbReference type="InterPro" id="IPR008272">
    <property type="entry name" value="HB-CoA_thioesterase_AS"/>
</dbReference>
<dbReference type="Gene3D" id="3.10.129.10">
    <property type="entry name" value="Hotdog Thioesterase"/>
    <property type="match status" value="1"/>
</dbReference>
<dbReference type="AlphaFoldDB" id="F1ZBX8"/>
<dbReference type="OrthoDB" id="9808429at2"/>
<dbReference type="Pfam" id="PF03061">
    <property type="entry name" value="4HBT"/>
    <property type="match status" value="1"/>
</dbReference>
<dbReference type="STRING" id="983920.Y88_3276"/>
<dbReference type="PROSITE" id="PS01328">
    <property type="entry name" value="4HBCOA_THIOESTERASE"/>
    <property type="match status" value="1"/>
</dbReference>